<dbReference type="Proteomes" id="UP000186666">
    <property type="component" value="Unassembled WGS sequence"/>
</dbReference>
<evidence type="ECO:0000313" key="2">
    <source>
        <dbReference type="Proteomes" id="UP000186666"/>
    </source>
</evidence>
<keyword evidence="2" id="KW-1185">Reference proteome</keyword>
<evidence type="ECO:0000313" key="1">
    <source>
        <dbReference type="EMBL" id="SIR53410.1"/>
    </source>
</evidence>
<proteinExistence type="predicted"/>
<comment type="caution">
    <text evidence="1">The sequence shown here is derived from an EMBL/GenBank/DDBJ whole genome shotgun (WGS) entry which is preliminary data.</text>
</comment>
<dbReference type="EMBL" id="FTNK01000017">
    <property type="protein sequence ID" value="SIR53410.1"/>
    <property type="molecule type" value="Genomic_DNA"/>
</dbReference>
<protein>
    <submittedName>
        <fullName evidence="1">Uncharacterized protein</fullName>
    </submittedName>
</protein>
<sequence>MDGIVVDMDLERHRRRLLGLSVGQTTERKYGHGEGNIRWRMLLVYGHTF</sequence>
<gene>
    <name evidence="1" type="ORF">SAMN05421578_11790</name>
</gene>
<organism evidence="1 2">
    <name type="scientific">Paenibacillus macquariensis</name>
    <dbReference type="NCBI Taxonomy" id="948756"/>
    <lineage>
        <taxon>Bacteria</taxon>
        <taxon>Bacillati</taxon>
        <taxon>Bacillota</taxon>
        <taxon>Bacilli</taxon>
        <taxon>Bacillales</taxon>
        <taxon>Paenibacillaceae</taxon>
        <taxon>Paenibacillus</taxon>
    </lineage>
</organism>
<accession>A0ABY1KB73</accession>
<name>A0ABY1KB73_9BACL</name>
<dbReference type="RefSeq" id="WP_156510180.1">
    <property type="nucleotide sequence ID" value="NZ_FTNK01000017.1"/>
</dbReference>
<reference evidence="1 2" key="1">
    <citation type="submission" date="2017-01" db="EMBL/GenBank/DDBJ databases">
        <authorList>
            <person name="Varghese N."/>
            <person name="Submissions S."/>
        </authorList>
    </citation>
    <scope>NUCLEOTIDE SEQUENCE [LARGE SCALE GENOMIC DNA]</scope>
    <source>
        <strain evidence="1 2">ATCC 23464</strain>
    </source>
</reference>